<dbReference type="EMBL" id="CP007451">
    <property type="protein sequence ID" value="AHW61781.1"/>
    <property type="molecule type" value="Genomic_DNA"/>
</dbReference>
<reference evidence="2 4" key="2">
    <citation type="submission" date="2016-10" db="EMBL/GenBank/DDBJ databases">
        <authorList>
            <person name="de Groot N.N."/>
        </authorList>
    </citation>
    <scope>NUCLEOTIDE SEQUENCE [LARGE SCALE GENOMIC DNA]</scope>
    <source>
        <strain evidence="2 4">DSM 25947</strain>
    </source>
</reference>
<evidence type="ECO:0000313" key="2">
    <source>
        <dbReference type="EMBL" id="SES84112.1"/>
    </source>
</evidence>
<organism evidence="2 4">
    <name type="scientific">Draconibacterium orientale</name>
    <dbReference type="NCBI Taxonomy" id="1168034"/>
    <lineage>
        <taxon>Bacteria</taxon>
        <taxon>Pseudomonadati</taxon>
        <taxon>Bacteroidota</taxon>
        <taxon>Bacteroidia</taxon>
        <taxon>Marinilabiliales</taxon>
        <taxon>Prolixibacteraceae</taxon>
        <taxon>Draconibacterium</taxon>
    </lineage>
</organism>
<protein>
    <submittedName>
        <fullName evidence="2">Uncharacterized protein</fullName>
    </submittedName>
</protein>
<evidence type="ECO:0000313" key="4">
    <source>
        <dbReference type="Proteomes" id="UP000181981"/>
    </source>
</evidence>
<evidence type="ECO:0000313" key="1">
    <source>
        <dbReference type="EMBL" id="AHW61781.1"/>
    </source>
</evidence>
<accession>X5E5B7</accession>
<evidence type="ECO:0000313" key="3">
    <source>
        <dbReference type="Proteomes" id="UP000023772"/>
    </source>
</evidence>
<dbReference type="Proteomes" id="UP000023772">
    <property type="component" value="Chromosome"/>
</dbReference>
<gene>
    <name evidence="1" type="ORF">FH5T_08220</name>
    <name evidence="2" type="ORF">SAMN05444285_102239</name>
</gene>
<sequence length="86" mass="10158">MKELPKEFIGRGEMRGFHFTLLDATDKAYLYKVDMNGAIYYEAFKRRENTRFGCISYPTGEAFGVWAKTTKDYNKAIAYFEQFNRE</sequence>
<dbReference type="STRING" id="1168034.FH5T_08220"/>
<dbReference type="AlphaFoldDB" id="X5E5B7"/>
<dbReference type="HOGENOM" id="CLU_2492884_0_0_10"/>
<dbReference type="KEGG" id="dori:FH5T_08220"/>
<name>X5E5B7_9BACT</name>
<dbReference type="Proteomes" id="UP000181981">
    <property type="component" value="Unassembled WGS sequence"/>
</dbReference>
<dbReference type="OrthoDB" id="1122672at2"/>
<proteinExistence type="predicted"/>
<dbReference type="RefSeq" id="WP_038557434.1">
    <property type="nucleotide sequence ID" value="NZ_FOHT01000002.1"/>
</dbReference>
<keyword evidence="3" id="KW-1185">Reference proteome</keyword>
<reference evidence="1 3" key="1">
    <citation type="submission" date="2014-03" db="EMBL/GenBank/DDBJ databases">
        <title>Complete genome sequence of a deeply braunched marine Bacteroidia bacterium Draconibacterium orientale type strain FH5T.</title>
        <authorList>
            <person name="Li X."/>
            <person name="Wang X."/>
            <person name="Xie Z."/>
            <person name="Du Z."/>
            <person name="Chen G."/>
        </authorList>
    </citation>
    <scope>NUCLEOTIDE SEQUENCE [LARGE SCALE GENOMIC DNA]</scope>
    <source>
        <strain evidence="1 3">FH5</strain>
    </source>
</reference>
<dbReference type="EMBL" id="FOHT01000002">
    <property type="protein sequence ID" value="SES84112.1"/>
    <property type="molecule type" value="Genomic_DNA"/>
</dbReference>